<gene>
    <name evidence="1" type="ORF">SDC9_200454</name>
</gene>
<protein>
    <submittedName>
        <fullName evidence="1">Uncharacterized protein</fullName>
    </submittedName>
</protein>
<dbReference type="AlphaFoldDB" id="A0A645IN98"/>
<name>A0A645IN98_9ZZZZ</name>
<comment type="caution">
    <text evidence="1">The sequence shown here is derived from an EMBL/GenBank/DDBJ whole genome shotgun (WGS) entry which is preliminary data.</text>
</comment>
<sequence length="65" mass="7732">MNTRYFKRLNPNIFTDAMINMYDVIADFDITKVSDFLVFGHPDTWSFLLPAENVQFCYNYKLGLR</sequence>
<dbReference type="EMBL" id="VSSQ01119231">
    <property type="protein sequence ID" value="MPN52791.1"/>
    <property type="molecule type" value="Genomic_DNA"/>
</dbReference>
<organism evidence="1">
    <name type="scientific">bioreactor metagenome</name>
    <dbReference type="NCBI Taxonomy" id="1076179"/>
    <lineage>
        <taxon>unclassified sequences</taxon>
        <taxon>metagenomes</taxon>
        <taxon>ecological metagenomes</taxon>
    </lineage>
</organism>
<accession>A0A645IN98</accession>
<proteinExistence type="predicted"/>
<reference evidence="1" key="1">
    <citation type="submission" date="2019-08" db="EMBL/GenBank/DDBJ databases">
        <authorList>
            <person name="Kucharzyk K."/>
            <person name="Murdoch R.W."/>
            <person name="Higgins S."/>
            <person name="Loffler F."/>
        </authorList>
    </citation>
    <scope>NUCLEOTIDE SEQUENCE</scope>
</reference>
<evidence type="ECO:0000313" key="1">
    <source>
        <dbReference type="EMBL" id="MPN52791.1"/>
    </source>
</evidence>